<organism evidence="13 14">
    <name type="scientific">Aerococcus sanguinicola</name>
    <dbReference type="NCBI Taxonomy" id="119206"/>
    <lineage>
        <taxon>Bacteria</taxon>
        <taxon>Bacillati</taxon>
        <taxon>Bacillota</taxon>
        <taxon>Bacilli</taxon>
        <taxon>Lactobacillales</taxon>
        <taxon>Aerococcaceae</taxon>
        <taxon>Aerococcus</taxon>
    </lineage>
</organism>
<proteinExistence type="inferred from homology"/>
<evidence type="ECO:0000256" key="5">
    <source>
        <dbReference type="ARBA" id="ARBA00022723"/>
    </source>
</evidence>
<feature type="binding site" evidence="11">
    <location>
        <position position="102"/>
    </location>
    <ligand>
        <name>Zn(2+)</name>
        <dbReference type="ChEBI" id="CHEBI:29105"/>
    </ligand>
</feature>
<comment type="similarity">
    <text evidence="2">Belongs to the Fur family.</text>
</comment>
<evidence type="ECO:0000256" key="1">
    <source>
        <dbReference type="ARBA" id="ARBA00004496"/>
    </source>
</evidence>
<dbReference type="GO" id="GO:1900376">
    <property type="term" value="P:regulation of secondary metabolite biosynthetic process"/>
    <property type="evidence" value="ECO:0007669"/>
    <property type="project" value="TreeGrafter"/>
</dbReference>
<evidence type="ECO:0000313" key="14">
    <source>
        <dbReference type="Proteomes" id="UP000327148"/>
    </source>
</evidence>
<evidence type="ECO:0000256" key="4">
    <source>
        <dbReference type="ARBA" id="ARBA00022491"/>
    </source>
</evidence>
<feature type="binding site" evidence="11">
    <location>
        <position position="142"/>
    </location>
    <ligand>
        <name>Zn(2+)</name>
        <dbReference type="ChEBI" id="CHEBI:29105"/>
    </ligand>
</feature>
<dbReference type="InterPro" id="IPR002481">
    <property type="entry name" value="FUR"/>
</dbReference>
<feature type="binding site" evidence="11">
    <location>
        <position position="145"/>
    </location>
    <ligand>
        <name>Zn(2+)</name>
        <dbReference type="ChEBI" id="CHEBI:29105"/>
    </ligand>
</feature>
<dbReference type="OrthoDB" id="8659436at2"/>
<keyword evidence="10" id="KW-0464">Manganese</keyword>
<evidence type="ECO:0000313" key="13">
    <source>
        <dbReference type="EMBL" id="KAA9299044.1"/>
    </source>
</evidence>
<keyword evidence="5 11" id="KW-0479">Metal-binding</keyword>
<dbReference type="Pfam" id="PF01475">
    <property type="entry name" value="FUR"/>
    <property type="match status" value="1"/>
</dbReference>
<dbReference type="CDD" id="cd07153">
    <property type="entry name" value="Fur_like"/>
    <property type="match status" value="1"/>
</dbReference>
<evidence type="ECO:0000256" key="11">
    <source>
        <dbReference type="PIRSR" id="PIRSR602481-1"/>
    </source>
</evidence>
<dbReference type="Gene3D" id="3.30.1490.190">
    <property type="match status" value="1"/>
</dbReference>
<protein>
    <submittedName>
        <fullName evidence="13">Transcriptional repressor</fullName>
    </submittedName>
</protein>
<dbReference type="FunFam" id="3.30.1490.190:FF:000003">
    <property type="entry name" value="Fur family transcriptional regulator"/>
    <property type="match status" value="1"/>
</dbReference>
<comment type="subcellular location">
    <subcellularLocation>
        <location evidence="1">Cytoplasm</location>
    </subcellularLocation>
</comment>
<keyword evidence="6 11" id="KW-0862">Zinc</keyword>
<keyword evidence="8" id="KW-0238">DNA-binding</keyword>
<keyword evidence="9" id="KW-0804">Transcription</keyword>
<dbReference type="AlphaFoldDB" id="A0A5N1GF90"/>
<comment type="cofactor">
    <cofactor evidence="11">
        <name>Zn(2+)</name>
        <dbReference type="ChEBI" id="CHEBI:29105"/>
    </cofactor>
    <text evidence="11">Binds 1 zinc ion per subunit.</text>
</comment>
<evidence type="ECO:0000256" key="12">
    <source>
        <dbReference type="PIRSR" id="PIRSR602481-2"/>
    </source>
</evidence>
<dbReference type="GO" id="GO:0003700">
    <property type="term" value="F:DNA-binding transcription factor activity"/>
    <property type="evidence" value="ECO:0007669"/>
    <property type="project" value="InterPro"/>
</dbReference>
<keyword evidence="12" id="KW-0408">Iron</keyword>
<dbReference type="GO" id="GO:0000976">
    <property type="term" value="F:transcription cis-regulatory region binding"/>
    <property type="evidence" value="ECO:0007669"/>
    <property type="project" value="TreeGrafter"/>
</dbReference>
<keyword evidence="3" id="KW-0963">Cytoplasm</keyword>
<evidence type="ECO:0000256" key="9">
    <source>
        <dbReference type="ARBA" id="ARBA00023163"/>
    </source>
</evidence>
<comment type="cofactor">
    <cofactor evidence="12">
        <name>Mn(2+)</name>
        <dbReference type="ChEBI" id="CHEBI:29035"/>
    </cofactor>
    <cofactor evidence="12">
        <name>Fe(2+)</name>
        <dbReference type="ChEBI" id="CHEBI:29033"/>
    </cofactor>
    <text evidence="12">Binds 1 Mn(2+) or Fe(2+) ion per subunit.</text>
</comment>
<dbReference type="STRING" id="119206.AWM72_06590"/>
<name>A0A5N1GF90_9LACT</name>
<evidence type="ECO:0000256" key="2">
    <source>
        <dbReference type="ARBA" id="ARBA00007957"/>
    </source>
</evidence>
<accession>A0A5N1GF90</accession>
<dbReference type="InterPro" id="IPR036388">
    <property type="entry name" value="WH-like_DNA-bd_sf"/>
</dbReference>
<gene>
    <name evidence="13" type="ORF">F6I03_09645</name>
</gene>
<dbReference type="GO" id="GO:0045892">
    <property type="term" value="P:negative regulation of DNA-templated transcription"/>
    <property type="evidence" value="ECO:0007669"/>
    <property type="project" value="TreeGrafter"/>
</dbReference>
<dbReference type="GO" id="GO:0008270">
    <property type="term" value="F:zinc ion binding"/>
    <property type="evidence" value="ECO:0007669"/>
    <property type="project" value="TreeGrafter"/>
</dbReference>
<dbReference type="PANTHER" id="PTHR33202:SF8">
    <property type="entry name" value="PEROXIDE-RESPONSIVE REPRESSOR PERR"/>
    <property type="match status" value="1"/>
</dbReference>
<keyword evidence="7" id="KW-0805">Transcription regulation</keyword>
<dbReference type="Proteomes" id="UP000327148">
    <property type="component" value="Unassembled WGS sequence"/>
</dbReference>
<dbReference type="EMBL" id="VYWO01000011">
    <property type="protein sequence ID" value="KAA9299044.1"/>
    <property type="molecule type" value="Genomic_DNA"/>
</dbReference>
<feature type="binding site" evidence="11">
    <location>
        <position position="105"/>
    </location>
    <ligand>
        <name>Zn(2+)</name>
        <dbReference type="ChEBI" id="CHEBI:29105"/>
    </ligand>
</feature>
<dbReference type="SUPFAM" id="SSF46785">
    <property type="entry name" value="Winged helix' DNA-binding domain"/>
    <property type="match status" value="1"/>
</dbReference>
<evidence type="ECO:0000256" key="8">
    <source>
        <dbReference type="ARBA" id="ARBA00023125"/>
    </source>
</evidence>
<evidence type="ECO:0000256" key="10">
    <source>
        <dbReference type="ARBA" id="ARBA00023211"/>
    </source>
</evidence>
<evidence type="ECO:0000256" key="3">
    <source>
        <dbReference type="ARBA" id="ARBA00022490"/>
    </source>
</evidence>
<dbReference type="Gene3D" id="1.10.10.10">
    <property type="entry name" value="Winged helix-like DNA-binding domain superfamily/Winged helix DNA-binding domain"/>
    <property type="match status" value="1"/>
</dbReference>
<feature type="binding site" evidence="12">
    <location>
        <position position="134"/>
    </location>
    <ligand>
        <name>Fe cation</name>
        <dbReference type="ChEBI" id="CHEBI:24875"/>
    </ligand>
</feature>
<sequence length="155" mass="18267">MTRPVMDNESKYAKTITALREHKVRITPQREAIIKYLIETKDHPTAEDIFNELSPHFKSMSLATVYNNLNLLTRMHLVRELNYGDDASHFDFDLDRHYHVICEHCGRIVDLYYPILYELESYAAAYTGFKVNNHRLEIYGLCQDCQLERQEADSH</sequence>
<reference evidence="13 14" key="1">
    <citation type="submission" date="2019-09" db="EMBL/GenBank/DDBJ databases">
        <title>Draft genome sequence assemblies of isolates from the urinary tract.</title>
        <authorList>
            <person name="Mores C.R."/>
            <person name="Putonti C."/>
            <person name="Wolfe A.J."/>
        </authorList>
    </citation>
    <scope>NUCLEOTIDE SEQUENCE [LARGE SCALE GENOMIC DNA]</scope>
    <source>
        <strain evidence="13 14">UMB623</strain>
    </source>
</reference>
<dbReference type="InterPro" id="IPR043135">
    <property type="entry name" value="Fur_C"/>
</dbReference>
<evidence type="ECO:0000256" key="7">
    <source>
        <dbReference type="ARBA" id="ARBA00023015"/>
    </source>
</evidence>
<dbReference type="PANTHER" id="PTHR33202">
    <property type="entry name" value="ZINC UPTAKE REGULATION PROTEIN"/>
    <property type="match status" value="1"/>
</dbReference>
<keyword evidence="4" id="KW-0678">Repressor</keyword>
<dbReference type="GO" id="GO:0005737">
    <property type="term" value="C:cytoplasm"/>
    <property type="evidence" value="ECO:0007669"/>
    <property type="project" value="UniProtKB-SubCell"/>
</dbReference>
<dbReference type="InterPro" id="IPR036390">
    <property type="entry name" value="WH_DNA-bd_sf"/>
</dbReference>
<evidence type="ECO:0000256" key="6">
    <source>
        <dbReference type="ARBA" id="ARBA00022833"/>
    </source>
</evidence>
<comment type="caution">
    <text evidence="13">The sequence shown here is derived from an EMBL/GenBank/DDBJ whole genome shotgun (WGS) entry which is preliminary data.</text>
</comment>